<sequence length="34" mass="4236">MLIAKHSLQIKGRNIRRIHKIPQLTEDKYQRMYR</sequence>
<organism evidence="1">
    <name type="scientific">Anguilla anguilla</name>
    <name type="common">European freshwater eel</name>
    <name type="synonym">Muraena anguilla</name>
    <dbReference type="NCBI Taxonomy" id="7936"/>
    <lineage>
        <taxon>Eukaryota</taxon>
        <taxon>Metazoa</taxon>
        <taxon>Chordata</taxon>
        <taxon>Craniata</taxon>
        <taxon>Vertebrata</taxon>
        <taxon>Euteleostomi</taxon>
        <taxon>Actinopterygii</taxon>
        <taxon>Neopterygii</taxon>
        <taxon>Teleostei</taxon>
        <taxon>Anguilliformes</taxon>
        <taxon>Anguillidae</taxon>
        <taxon>Anguilla</taxon>
    </lineage>
</organism>
<evidence type="ECO:0000313" key="1">
    <source>
        <dbReference type="EMBL" id="JAH76724.1"/>
    </source>
</evidence>
<proteinExistence type="predicted"/>
<reference evidence="1" key="2">
    <citation type="journal article" date="2015" name="Fish Shellfish Immunol.">
        <title>Early steps in the European eel (Anguilla anguilla)-Vibrio vulnificus interaction in the gills: Role of the RtxA13 toxin.</title>
        <authorList>
            <person name="Callol A."/>
            <person name="Pajuelo D."/>
            <person name="Ebbesson L."/>
            <person name="Teles M."/>
            <person name="MacKenzie S."/>
            <person name="Amaro C."/>
        </authorList>
    </citation>
    <scope>NUCLEOTIDE SEQUENCE</scope>
</reference>
<accession>A0A0E9VF46</accession>
<name>A0A0E9VF46_ANGAN</name>
<reference evidence="1" key="1">
    <citation type="submission" date="2014-11" db="EMBL/GenBank/DDBJ databases">
        <authorList>
            <person name="Amaro Gonzalez C."/>
        </authorList>
    </citation>
    <scope>NUCLEOTIDE SEQUENCE</scope>
</reference>
<dbReference type="EMBL" id="GBXM01031853">
    <property type="protein sequence ID" value="JAH76724.1"/>
    <property type="molecule type" value="Transcribed_RNA"/>
</dbReference>
<dbReference type="AlphaFoldDB" id="A0A0E9VF46"/>
<protein>
    <submittedName>
        <fullName evidence="1">Uncharacterized protein</fullName>
    </submittedName>
</protein>